<organism evidence="3 4">
    <name type="scientific">Didymodactylos carnosus</name>
    <dbReference type="NCBI Taxonomy" id="1234261"/>
    <lineage>
        <taxon>Eukaryota</taxon>
        <taxon>Metazoa</taxon>
        <taxon>Spiralia</taxon>
        <taxon>Gnathifera</taxon>
        <taxon>Rotifera</taxon>
        <taxon>Eurotatoria</taxon>
        <taxon>Bdelloidea</taxon>
        <taxon>Philodinida</taxon>
        <taxon>Philodinidae</taxon>
        <taxon>Didymodactylos</taxon>
    </lineage>
</organism>
<feature type="non-terminal residue" evidence="3">
    <location>
        <position position="80"/>
    </location>
</feature>
<dbReference type="EMBL" id="CAJOBA010106589">
    <property type="protein sequence ID" value="CAF4539565.1"/>
    <property type="molecule type" value="Genomic_DNA"/>
</dbReference>
<dbReference type="InterPro" id="IPR014756">
    <property type="entry name" value="Ig_E-set"/>
</dbReference>
<sequence>LVGALIISVIKSKDIYVSPIGTGIVGHPVTFTIDIEDGDGLLVVKVTESGHIIPNTIVQQIEQYRYEVTFIPTVARTHDI</sequence>
<evidence type="ECO:0000256" key="1">
    <source>
        <dbReference type="PROSITE-ProRule" id="PRU00087"/>
    </source>
</evidence>
<evidence type="ECO:0000313" key="2">
    <source>
        <dbReference type="EMBL" id="CAF1669101.1"/>
    </source>
</evidence>
<feature type="repeat" description="Filamin" evidence="1">
    <location>
        <begin position="23"/>
        <end position="80"/>
    </location>
</feature>
<feature type="non-terminal residue" evidence="3">
    <location>
        <position position="1"/>
    </location>
</feature>
<dbReference type="Proteomes" id="UP000682733">
    <property type="component" value="Unassembled WGS sequence"/>
</dbReference>
<evidence type="ECO:0000313" key="3">
    <source>
        <dbReference type="EMBL" id="CAF4539565.1"/>
    </source>
</evidence>
<dbReference type="InterPro" id="IPR017868">
    <property type="entry name" value="Filamin/ABP280_repeat-like"/>
</dbReference>
<accession>A0A8S2Y8B8</accession>
<dbReference type="AlphaFoldDB" id="A0A8S2Y8B8"/>
<dbReference type="EMBL" id="CAJNOK010073621">
    <property type="protein sequence ID" value="CAF1669101.1"/>
    <property type="molecule type" value="Genomic_DNA"/>
</dbReference>
<comment type="caution">
    <text evidence="3">The sequence shown here is derived from an EMBL/GenBank/DDBJ whole genome shotgun (WGS) entry which is preliminary data.</text>
</comment>
<name>A0A8S2Y8B8_9BILA</name>
<protein>
    <submittedName>
        <fullName evidence="3">Uncharacterized protein</fullName>
    </submittedName>
</protein>
<proteinExistence type="predicted"/>
<reference evidence="3" key="1">
    <citation type="submission" date="2021-02" db="EMBL/GenBank/DDBJ databases">
        <authorList>
            <person name="Nowell W R."/>
        </authorList>
    </citation>
    <scope>NUCLEOTIDE SEQUENCE</scope>
</reference>
<gene>
    <name evidence="2" type="ORF">OVA965_LOCUS45633</name>
    <name evidence="3" type="ORF">TMI583_LOCUS49307</name>
</gene>
<dbReference type="Gene3D" id="2.60.40.10">
    <property type="entry name" value="Immunoglobulins"/>
    <property type="match status" value="1"/>
</dbReference>
<evidence type="ECO:0000313" key="4">
    <source>
        <dbReference type="Proteomes" id="UP000682733"/>
    </source>
</evidence>
<dbReference type="SUPFAM" id="SSF81296">
    <property type="entry name" value="E set domains"/>
    <property type="match status" value="1"/>
</dbReference>
<dbReference type="PROSITE" id="PS50194">
    <property type="entry name" value="FILAMIN_REPEAT"/>
    <property type="match status" value="1"/>
</dbReference>
<dbReference type="InterPro" id="IPR013783">
    <property type="entry name" value="Ig-like_fold"/>
</dbReference>
<dbReference type="Proteomes" id="UP000677228">
    <property type="component" value="Unassembled WGS sequence"/>
</dbReference>